<evidence type="ECO:0000313" key="3">
    <source>
        <dbReference type="Proteomes" id="UP000324022"/>
    </source>
</evidence>
<keyword evidence="3" id="KW-1185">Reference proteome</keyword>
<sequence length="124" mass="13778">MSLNTNKIQRLPRLVVLLLCLLIFANQAMSLPMTLNRRGIPPAASIAEADKAAEAAVATFRTLYNDASKAAENSGLIKIPSPQFVHPQPQVQSFDFKPDFKDLKDLPPENSRLVRSYARKSWSV</sequence>
<evidence type="ECO:0000313" key="2">
    <source>
        <dbReference type="EMBL" id="SPO23833.1"/>
    </source>
</evidence>
<accession>A0A5C3DZF7</accession>
<protein>
    <submittedName>
        <fullName evidence="2">Uncharacterized protein</fullName>
    </submittedName>
</protein>
<organism evidence="2 3">
    <name type="scientific">Ustilago trichophora</name>
    <dbReference type="NCBI Taxonomy" id="86804"/>
    <lineage>
        <taxon>Eukaryota</taxon>
        <taxon>Fungi</taxon>
        <taxon>Dikarya</taxon>
        <taxon>Basidiomycota</taxon>
        <taxon>Ustilaginomycotina</taxon>
        <taxon>Ustilaginomycetes</taxon>
        <taxon>Ustilaginales</taxon>
        <taxon>Ustilaginaceae</taxon>
        <taxon>Ustilago</taxon>
    </lineage>
</organism>
<keyword evidence="1" id="KW-0732">Signal</keyword>
<evidence type="ECO:0000256" key="1">
    <source>
        <dbReference type="SAM" id="SignalP"/>
    </source>
</evidence>
<proteinExistence type="predicted"/>
<feature type="signal peptide" evidence="1">
    <location>
        <begin position="1"/>
        <end position="30"/>
    </location>
</feature>
<dbReference type="Proteomes" id="UP000324022">
    <property type="component" value="Unassembled WGS sequence"/>
</dbReference>
<dbReference type="AlphaFoldDB" id="A0A5C3DZF7"/>
<name>A0A5C3DZF7_9BASI</name>
<gene>
    <name evidence="2" type="ORF">UTRI_03638_B</name>
</gene>
<reference evidence="2 3" key="1">
    <citation type="submission" date="2018-03" db="EMBL/GenBank/DDBJ databases">
        <authorList>
            <person name="Guldener U."/>
        </authorList>
    </citation>
    <scope>NUCLEOTIDE SEQUENCE [LARGE SCALE GENOMIC DNA]</scope>
    <source>
        <strain evidence="2 3">NBRC100155</strain>
    </source>
</reference>
<dbReference type="EMBL" id="OOIN01000006">
    <property type="protein sequence ID" value="SPO23833.1"/>
    <property type="molecule type" value="Genomic_DNA"/>
</dbReference>
<feature type="chain" id="PRO_5022738954" evidence="1">
    <location>
        <begin position="31"/>
        <end position="124"/>
    </location>
</feature>